<feature type="domain" description="Alpha-D-phosphohexomutase C-terminal" evidence="7">
    <location>
        <begin position="413"/>
        <end position="472"/>
    </location>
</feature>
<evidence type="ECO:0000313" key="10">
    <source>
        <dbReference type="EnsemblProtists" id="EOD36291"/>
    </source>
</evidence>
<dbReference type="Gene3D" id="3.30.310.50">
    <property type="entry name" value="Alpha-D-phosphohexomutase, C-terminal domain"/>
    <property type="match status" value="1"/>
</dbReference>
<dbReference type="Pfam" id="PF02878">
    <property type="entry name" value="PGM_PMM_I"/>
    <property type="match status" value="1"/>
</dbReference>
<proteinExistence type="inferred from homology"/>
<dbReference type="HOGENOM" id="CLU_022890_1_0_1"/>
<sequence length="487" mass="50130">MLDVSWEPHASAVANAADADLAAALDAVADAVGVVSAGGGRVLVARDTRPHSERLSALALDGVSHLGGAGEDFGLLTTPQLHHIVRHANGGAAGGAHVGPAAWASEGGYAEMLCTAFAALLPPDLGGGGLRAPLTVDCACGVGGPQLAPIAQRLAPLLPLELINRPGEGELNAGCGAEFVQKGRLPPRGLDTPPPTTSADSGGGGGGGGSRLCSLDGDADRVVFHYWRLCAGAVPEWRLLDGDKIAALFAAFVCDELRALEIEPALSVACVQTAYANGASGAHLRSLGVPTPLARTGVKHVHHAALRYDVSVYFEANGHGTLLFSDSAVSAIAAARQRAEASGDAGKAASAARLLAAKQLVNQAIGDAISAILLVEAILLLRGWSIERWDAMYEDLPSRQAKLGVADRAALRVNEDETRTLEPAELQREIDDLAAAHSRGRAFVRPSGTEDVVRVYAEAATQQAADELARKVGQATWRLAGGVGEQP</sequence>
<feature type="compositionally biased region" description="Gly residues" evidence="6">
    <location>
        <begin position="201"/>
        <end position="210"/>
    </location>
</feature>
<dbReference type="Proteomes" id="UP000013827">
    <property type="component" value="Unassembled WGS sequence"/>
</dbReference>
<dbReference type="PANTHER" id="PTHR45955:SF1">
    <property type="entry name" value="PHOSPHOACETYLGLUCOSAMINE MUTASE"/>
    <property type="match status" value="1"/>
</dbReference>
<dbReference type="GeneID" id="17281562"/>
<dbReference type="FunFam" id="3.30.310.50:FF:000003">
    <property type="entry name" value="Phosphoacetylglucosamine mutase"/>
    <property type="match status" value="1"/>
</dbReference>
<dbReference type="EnsemblProtists" id="EOD36291">
    <property type="protein sequence ID" value="EOD36291"/>
    <property type="gene ID" value="EMIHUDRAFT_362575"/>
</dbReference>
<reference evidence="10" key="2">
    <citation type="submission" date="2024-10" db="UniProtKB">
        <authorList>
            <consortium name="EnsemblProtists"/>
        </authorList>
    </citation>
    <scope>IDENTIFICATION</scope>
</reference>
<evidence type="ECO:0000313" key="11">
    <source>
        <dbReference type="Proteomes" id="UP000013827"/>
    </source>
</evidence>
<evidence type="ECO:0000259" key="9">
    <source>
        <dbReference type="Pfam" id="PF21404"/>
    </source>
</evidence>
<evidence type="ECO:0000256" key="2">
    <source>
        <dbReference type="ARBA" id="ARBA00010231"/>
    </source>
</evidence>
<dbReference type="RefSeq" id="XP_005788720.1">
    <property type="nucleotide sequence ID" value="XM_005788663.1"/>
</dbReference>
<protein>
    <recommendedName>
        <fullName evidence="12">Phosphoacetylglucosamine mutase</fullName>
    </recommendedName>
</protein>
<evidence type="ECO:0000256" key="1">
    <source>
        <dbReference type="ARBA" id="ARBA00001946"/>
    </source>
</evidence>
<dbReference type="GO" id="GO:0004610">
    <property type="term" value="F:phosphoacetylglucosamine mutase activity"/>
    <property type="evidence" value="ECO:0007669"/>
    <property type="project" value="TreeGrafter"/>
</dbReference>
<feature type="domain" description="Phosphoacetylglucosamine mutase AMG1" evidence="9">
    <location>
        <begin position="241"/>
        <end position="384"/>
    </location>
</feature>
<dbReference type="Gene3D" id="3.40.120.10">
    <property type="entry name" value="Alpha-D-Glucose-1,6-Bisphosphate, subunit A, domain 3"/>
    <property type="match status" value="1"/>
</dbReference>
<dbReference type="InterPro" id="IPR036900">
    <property type="entry name" value="A-D-PHexomutase_C_sf"/>
</dbReference>
<feature type="domain" description="Alpha-D-phosphohexomutase alpha/beta/alpha" evidence="8">
    <location>
        <begin position="23"/>
        <end position="96"/>
    </location>
</feature>
<dbReference type="GO" id="GO:0006048">
    <property type="term" value="P:UDP-N-acetylglucosamine biosynthetic process"/>
    <property type="evidence" value="ECO:0007669"/>
    <property type="project" value="TreeGrafter"/>
</dbReference>
<organism evidence="10 11">
    <name type="scientific">Emiliania huxleyi (strain CCMP1516)</name>
    <dbReference type="NCBI Taxonomy" id="280463"/>
    <lineage>
        <taxon>Eukaryota</taxon>
        <taxon>Haptista</taxon>
        <taxon>Haptophyta</taxon>
        <taxon>Prymnesiophyceae</taxon>
        <taxon>Isochrysidales</taxon>
        <taxon>Noelaerhabdaceae</taxon>
        <taxon>Emiliania</taxon>
    </lineage>
</organism>
<evidence type="ECO:0000256" key="6">
    <source>
        <dbReference type="SAM" id="MobiDB-lite"/>
    </source>
</evidence>
<dbReference type="KEGG" id="ehx:EMIHUDRAFT_362575"/>
<evidence type="ECO:0008006" key="12">
    <source>
        <dbReference type="Google" id="ProtNLM"/>
    </source>
</evidence>
<dbReference type="Pfam" id="PF00408">
    <property type="entry name" value="PGM_PMM_IV"/>
    <property type="match status" value="1"/>
</dbReference>
<dbReference type="InterPro" id="IPR016055">
    <property type="entry name" value="A-D-PHexomutase_a/b/a-I/II/III"/>
</dbReference>
<keyword evidence="4" id="KW-0460">Magnesium</keyword>
<dbReference type="SUPFAM" id="SSF53738">
    <property type="entry name" value="Phosphoglucomutase, first 3 domains"/>
    <property type="match status" value="2"/>
</dbReference>
<keyword evidence="11" id="KW-1185">Reference proteome</keyword>
<dbReference type="SUPFAM" id="SSF55957">
    <property type="entry name" value="Phosphoglucomutase, C-terminal domain"/>
    <property type="match status" value="1"/>
</dbReference>
<evidence type="ECO:0000256" key="3">
    <source>
        <dbReference type="ARBA" id="ARBA00022723"/>
    </source>
</evidence>
<dbReference type="GO" id="GO:0005975">
    <property type="term" value="P:carbohydrate metabolic process"/>
    <property type="evidence" value="ECO:0007669"/>
    <property type="project" value="InterPro"/>
</dbReference>
<comment type="similarity">
    <text evidence="2">Belongs to the phosphohexose mutase family.</text>
</comment>
<reference evidence="11" key="1">
    <citation type="journal article" date="2013" name="Nature">
        <title>Pan genome of the phytoplankton Emiliania underpins its global distribution.</title>
        <authorList>
            <person name="Read B.A."/>
            <person name="Kegel J."/>
            <person name="Klute M.J."/>
            <person name="Kuo A."/>
            <person name="Lefebvre S.C."/>
            <person name="Maumus F."/>
            <person name="Mayer C."/>
            <person name="Miller J."/>
            <person name="Monier A."/>
            <person name="Salamov A."/>
            <person name="Young J."/>
            <person name="Aguilar M."/>
            <person name="Claverie J.M."/>
            <person name="Frickenhaus S."/>
            <person name="Gonzalez K."/>
            <person name="Herman E.K."/>
            <person name="Lin Y.C."/>
            <person name="Napier J."/>
            <person name="Ogata H."/>
            <person name="Sarno A.F."/>
            <person name="Shmutz J."/>
            <person name="Schroeder D."/>
            <person name="de Vargas C."/>
            <person name="Verret F."/>
            <person name="von Dassow P."/>
            <person name="Valentin K."/>
            <person name="Van de Peer Y."/>
            <person name="Wheeler G."/>
            <person name="Dacks J.B."/>
            <person name="Delwiche C.F."/>
            <person name="Dyhrman S.T."/>
            <person name="Glockner G."/>
            <person name="John U."/>
            <person name="Richards T."/>
            <person name="Worden A.Z."/>
            <person name="Zhang X."/>
            <person name="Grigoriev I.V."/>
            <person name="Allen A.E."/>
            <person name="Bidle K."/>
            <person name="Borodovsky M."/>
            <person name="Bowler C."/>
            <person name="Brownlee C."/>
            <person name="Cock J.M."/>
            <person name="Elias M."/>
            <person name="Gladyshev V.N."/>
            <person name="Groth M."/>
            <person name="Guda C."/>
            <person name="Hadaegh A."/>
            <person name="Iglesias-Rodriguez M.D."/>
            <person name="Jenkins J."/>
            <person name="Jones B.M."/>
            <person name="Lawson T."/>
            <person name="Leese F."/>
            <person name="Lindquist E."/>
            <person name="Lobanov A."/>
            <person name="Lomsadze A."/>
            <person name="Malik S.B."/>
            <person name="Marsh M.E."/>
            <person name="Mackinder L."/>
            <person name="Mock T."/>
            <person name="Mueller-Roeber B."/>
            <person name="Pagarete A."/>
            <person name="Parker M."/>
            <person name="Probert I."/>
            <person name="Quesneville H."/>
            <person name="Raines C."/>
            <person name="Rensing S.A."/>
            <person name="Riano-Pachon D.M."/>
            <person name="Richier S."/>
            <person name="Rokitta S."/>
            <person name="Shiraiwa Y."/>
            <person name="Soanes D.M."/>
            <person name="van der Giezen M."/>
            <person name="Wahlund T.M."/>
            <person name="Williams B."/>
            <person name="Wilson W."/>
            <person name="Wolfe G."/>
            <person name="Wurch L.L."/>
        </authorList>
    </citation>
    <scope>NUCLEOTIDE SEQUENCE</scope>
</reference>
<dbReference type="PaxDb" id="2903-EOD36291"/>
<dbReference type="PANTHER" id="PTHR45955">
    <property type="entry name" value="PHOSPHOACETYLGLUCOSAMINE MUTASE"/>
    <property type="match status" value="1"/>
</dbReference>
<evidence type="ECO:0000256" key="5">
    <source>
        <dbReference type="ARBA" id="ARBA00023235"/>
    </source>
</evidence>
<dbReference type="GO" id="GO:0046872">
    <property type="term" value="F:metal ion binding"/>
    <property type="evidence" value="ECO:0007669"/>
    <property type="project" value="UniProtKB-KW"/>
</dbReference>
<evidence type="ECO:0000259" key="7">
    <source>
        <dbReference type="Pfam" id="PF00408"/>
    </source>
</evidence>
<evidence type="ECO:0000256" key="4">
    <source>
        <dbReference type="ARBA" id="ARBA00022842"/>
    </source>
</evidence>
<accession>A0A0D3KKK6</accession>
<comment type="cofactor">
    <cofactor evidence="1">
        <name>Mg(2+)</name>
        <dbReference type="ChEBI" id="CHEBI:18420"/>
    </cofactor>
</comment>
<dbReference type="OMA" id="VLDDGCC"/>
<evidence type="ECO:0000259" key="8">
    <source>
        <dbReference type="Pfam" id="PF02878"/>
    </source>
</evidence>
<dbReference type="eggNOG" id="KOG2537">
    <property type="taxonomic scope" value="Eukaryota"/>
</dbReference>
<dbReference type="AlphaFoldDB" id="A0A0D3KKK6"/>
<dbReference type="InterPro" id="IPR049022">
    <property type="entry name" value="AMG1_III"/>
</dbReference>
<dbReference type="Pfam" id="PF21404">
    <property type="entry name" value="AMG1_III"/>
    <property type="match status" value="1"/>
</dbReference>
<dbReference type="InterPro" id="IPR005843">
    <property type="entry name" value="A-D-PHexomutase_C"/>
</dbReference>
<dbReference type="STRING" id="2903.R1FL19"/>
<keyword evidence="5" id="KW-0413">Isomerase</keyword>
<name>A0A0D3KKK6_EMIH1</name>
<feature type="region of interest" description="Disordered" evidence="6">
    <location>
        <begin position="184"/>
        <end position="210"/>
    </location>
</feature>
<keyword evidence="3" id="KW-0479">Metal-binding</keyword>
<dbReference type="InterPro" id="IPR005844">
    <property type="entry name" value="A-D-PHexomutase_a/b/a-I"/>
</dbReference>